<evidence type="ECO:0000313" key="2">
    <source>
        <dbReference type="Proteomes" id="UP000547973"/>
    </source>
</evidence>
<comment type="caution">
    <text evidence="1">The sequence shown here is derived from an EMBL/GenBank/DDBJ whole genome shotgun (WGS) entry which is preliminary data.</text>
</comment>
<gene>
    <name evidence="1" type="ORF">BKA03_002520</name>
</gene>
<dbReference type="OrthoDB" id="4774008at2"/>
<dbReference type="RefSeq" id="WP_062074235.1">
    <property type="nucleotide sequence ID" value="NZ_BBRC01000002.1"/>
</dbReference>
<name>A0A7Y9ZFF3_9MICO</name>
<organism evidence="1 2">
    <name type="scientific">Demequina lutea</name>
    <dbReference type="NCBI Taxonomy" id="431489"/>
    <lineage>
        <taxon>Bacteria</taxon>
        <taxon>Bacillati</taxon>
        <taxon>Actinomycetota</taxon>
        <taxon>Actinomycetes</taxon>
        <taxon>Micrococcales</taxon>
        <taxon>Demequinaceae</taxon>
        <taxon>Demequina</taxon>
    </lineage>
</organism>
<dbReference type="Proteomes" id="UP000547973">
    <property type="component" value="Unassembled WGS sequence"/>
</dbReference>
<evidence type="ECO:0000313" key="1">
    <source>
        <dbReference type="EMBL" id="NYI42401.1"/>
    </source>
</evidence>
<sequence length="185" mass="19905">MDLEVKAGSMAGKGFEINHRGIEQITSELERAFAKHPIRIPLEADATGLVSEGGLGLGNVTNHYYGPTVHVVGDRAQIAWGPSSAQNQDGTQAVASGYEDLAATVAEVRRRLADAGLTPEDQREAEATTDELLRELTLPVPDEAQVRRGARLLTGFLAPILLHVGEAVATDWITDAIERLQHIHS</sequence>
<accession>A0A7Y9ZFF3</accession>
<dbReference type="EMBL" id="JACBZO010000001">
    <property type="protein sequence ID" value="NYI42401.1"/>
    <property type="molecule type" value="Genomic_DNA"/>
</dbReference>
<reference evidence="1 2" key="1">
    <citation type="submission" date="2020-07" db="EMBL/GenBank/DDBJ databases">
        <title>Sequencing the genomes of 1000 actinobacteria strains.</title>
        <authorList>
            <person name="Klenk H.-P."/>
        </authorList>
    </citation>
    <scope>NUCLEOTIDE SEQUENCE [LARGE SCALE GENOMIC DNA]</scope>
    <source>
        <strain evidence="1 2">DSM 19970</strain>
    </source>
</reference>
<protein>
    <submittedName>
        <fullName evidence="1">Uncharacterized protein</fullName>
    </submittedName>
</protein>
<keyword evidence="2" id="KW-1185">Reference proteome</keyword>
<proteinExistence type="predicted"/>
<dbReference type="AlphaFoldDB" id="A0A7Y9ZFF3"/>